<dbReference type="PANTHER" id="PTHR11040">
    <property type="entry name" value="ZINC/IRON TRANSPORTER"/>
    <property type="match status" value="1"/>
</dbReference>
<dbReference type="Pfam" id="PF02535">
    <property type="entry name" value="Zip"/>
    <property type="match status" value="1"/>
</dbReference>
<evidence type="ECO:0000256" key="5">
    <source>
        <dbReference type="SAM" id="Phobius"/>
    </source>
</evidence>
<accession>A0A8J7KA93</accession>
<feature type="transmembrane region" description="Helical" evidence="5">
    <location>
        <begin position="156"/>
        <end position="173"/>
    </location>
</feature>
<dbReference type="Proteomes" id="UP000608754">
    <property type="component" value="Unassembled WGS sequence"/>
</dbReference>
<feature type="transmembrane region" description="Helical" evidence="5">
    <location>
        <begin position="99"/>
        <end position="120"/>
    </location>
</feature>
<dbReference type="AlphaFoldDB" id="A0A8J7KA93"/>
<protein>
    <submittedName>
        <fullName evidence="6">ZIP family metal transporter</fullName>
    </submittedName>
</protein>
<evidence type="ECO:0000256" key="3">
    <source>
        <dbReference type="ARBA" id="ARBA00022989"/>
    </source>
</evidence>
<evidence type="ECO:0000256" key="4">
    <source>
        <dbReference type="ARBA" id="ARBA00023136"/>
    </source>
</evidence>
<name>A0A8J7KA93_9FLAO</name>
<dbReference type="GO" id="GO:0005385">
    <property type="term" value="F:zinc ion transmembrane transporter activity"/>
    <property type="evidence" value="ECO:0007669"/>
    <property type="project" value="TreeGrafter"/>
</dbReference>
<keyword evidence="2 5" id="KW-0812">Transmembrane</keyword>
<sequence length="236" mass="26240">MLEISVLIGSVILGVICSKFFLRNKHNSKLLLTFSGAYFLAMTVLEILPQVYGHHGGEHSHHTIGLFVLAGVIIQYILETISKGVEHGHVHLHHNENKFPIGIFGGLFLHSLIEGIPVANADSHDFMWAIFIHNIPVSMILYSALSHHTKSKIRQFLFMFLFAIAAPIGFLLGKHTAISNYTLEISAIVSGIFLHISTVILFEANEGHKFNIKKFGVIVVGFILAYATVSMHMHNH</sequence>
<evidence type="ECO:0000313" key="7">
    <source>
        <dbReference type="Proteomes" id="UP000608754"/>
    </source>
</evidence>
<evidence type="ECO:0000256" key="2">
    <source>
        <dbReference type="ARBA" id="ARBA00022692"/>
    </source>
</evidence>
<evidence type="ECO:0000256" key="1">
    <source>
        <dbReference type="ARBA" id="ARBA00004141"/>
    </source>
</evidence>
<dbReference type="EMBL" id="JADGIK010000004">
    <property type="protein sequence ID" value="MBF0597235.1"/>
    <property type="molecule type" value="Genomic_DNA"/>
</dbReference>
<dbReference type="PANTHER" id="PTHR11040:SF44">
    <property type="entry name" value="PROTEIN ZNTC-RELATED"/>
    <property type="match status" value="1"/>
</dbReference>
<feature type="transmembrane region" description="Helical" evidence="5">
    <location>
        <begin position="185"/>
        <end position="203"/>
    </location>
</feature>
<comment type="caution">
    <text evidence="6">The sequence shown here is derived from an EMBL/GenBank/DDBJ whole genome shotgun (WGS) entry which is preliminary data.</text>
</comment>
<evidence type="ECO:0000313" key="6">
    <source>
        <dbReference type="EMBL" id="MBF0597235.1"/>
    </source>
</evidence>
<feature type="transmembrane region" description="Helical" evidence="5">
    <location>
        <begin position="215"/>
        <end position="233"/>
    </location>
</feature>
<feature type="transmembrane region" description="Helical" evidence="5">
    <location>
        <begin position="126"/>
        <end position="144"/>
    </location>
</feature>
<feature type="transmembrane region" description="Helical" evidence="5">
    <location>
        <begin position="6"/>
        <end position="22"/>
    </location>
</feature>
<proteinExistence type="predicted"/>
<dbReference type="RefSeq" id="WP_194182784.1">
    <property type="nucleotide sequence ID" value="NZ_JADGIK010000004.1"/>
</dbReference>
<organism evidence="6 7">
    <name type="scientific">Faecalibacter rhinopitheci</name>
    <dbReference type="NCBI Taxonomy" id="2779678"/>
    <lineage>
        <taxon>Bacteria</taxon>
        <taxon>Pseudomonadati</taxon>
        <taxon>Bacteroidota</taxon>
        <taxon>Flavobacteriia</taxon>
        <taxon>Flavobacteriales</taxon>
        <taxon>Weeksellaceae</taxon>
        <taxon>Faecalibacter</taxon>
    </lineage>
</organism>
<gene>
    <name evidence="6" type="ORF">IM532_07220</name>
</gene>
<keyword evidence="4 5" id="KW-0472">Membrane</keyword>
<dbReference type="GO" id="GO:0016020">
    <property type="term" value="C:membrane"/>
    <property type="evidence" value="ECO:0007669"/>
    <property type="project" value="UniProtKB-SubCell"/>
</dbReference>
<reference evidence="6" key="1">
    <citation type="submission" date="2020-10" db="EMBL/GenBank/DDBJ databases">
        <authorList>
            <person name="Lu T."/>
            <person name="Wang Q."/>
            <person name="Han X."/>
        </authorList>
    </citation>
    <scope>NUCLEOTIDE SEQUENCE</scope>
    <source>
        <strain evidence="6">WQ 117</strain>
    </source>
</reference>
<dbReference type="InterPro" id="IPR003689">
    <property type="entry name" value="ZIP"/>
</dbReference>
<keyword evidence="3 5" id="KW-1133">Transmembrane helix</keyword>
<comment type="subcellular location">
    <subcellularLocation>
        <location evidence="1">Membrane</location>
        <topology evidence="1">Multi-pass membrane protein</topology>
    </subcellularLocation>
</comment>
<keyword evidence="7" id="KW-1185">Reference proteome</keyword>
<feature type="transmembrane region" description="Helical" evidence="5">
    <location>
        <begin position="29"/>
        <end position="48"/>
    </location>
</feature>
<feature type="transmembrane region" description="Helical" evidence="5">
    <location>
        <begin position="60"/>
        <end position="78"/>
    </location>
</feature>